<dbReference type="Pfam" id="PF04085">
    <property type="entry name" value="MreC"/>
    <property type="match status" value="1"/>
</dbReference>
<organism evidence="6 7">
    <name type="scientific">Leadbetterella byssophila (strain DSM 17132 / JCM 16389 / KACC 11308 / NBRC 106382 / 4M15)</name>
    <dbReference type="NCBI Taxonomy" id="649349"/>
    <lineage>
        <taxon>Bacteria</taxon>
        <taxon>Pseudomonadati</taxon>
        <taxon>Bacteroidota</taxon>
        <taxon>Cytophagia</taxon>
        <taxon>Cytophagales</taxon>
        <taxon>Leadbetterellaceae</taxon>
        <taxon>Leadbetterella</taxon>
    </lineage>
</organism>
<evidence type="ECO:0000256" key="1">
    <source>
        <dbReference type="ARBA" id="ARBA00009369"/>
    </source>
</evidence>
<dbReference type="PANTHER" id="PTHR34138">
    <property type="entry name" value="CELL SHAPE-DETERMINING PROTEIN MREC"/>
    <property type="match status" value="1"/>
</dbReference>
<dbReference type="GO" id="GO:0005886">
    <property type="term" value="C:plasma membrane"/>
    <property type="evidence" value="ECO:0007669"/>
    <property type="project" value="TreeGrafter"/>
</dbReference>
<evidence type="ECO:0000259" key="5">
    <source>
        <dbReference type="Pfam" id="PF04085"/>
    </source>
</evidence>
<feature type="domain" description="Rod shape-determining protein MreC beta-barrel core" evidence="5">
    <location>
        <begin position="111"/>
        <end position="266"/>
    </location>
</feature>
<dbReference type="InterPro" id="IPR042175">
    <property type="entry name" value="Cell/Rod_MreC_2"/>
</dbReference>
<dbReference type="NCBIfam" id="NF010532">
    <property type="entry name" value="PRK13922.9-3"/>
    <property type="match status" value="1"/>
</dbReference>
<dbReference type="Gene3D" id="2.40.10.340">
    <property type="entry name" value="Rod shape-determining protein MreC, domain 1"/>
    <property type="match status" value="1"/>
</dbReference>
<proteinExistence type="inferred from homology"/>
<comment type="similarity">
    <text evidence="1">Belongs to the MreC family.</text>
</comment>
<evidence type="ECO:0000256" key="4">
    <source>
        <dbReference type="ARBA" id="ARBA00032089"/>
    </source>
</evidence>
<keyword evidence="7" id="KW-1185">Reference proteome</keyword>
<keyword evidence="3" id="KW-0133">Cell shape</keyword>
<dbReference type="HOGENOM" id="CLU_042663_5_1_10"/>
<evidence type="ECO:0000313" key="6">
    <source>
        <dbReference type="EMBL" id="ADQ18481.1"/>
    </source>
</evidence>
<protein>
    <recommendedName>
        <fullName evidence="2">Cell shape-determining protein MreC</fullName>
    </recommendedName>
    <alternativeName>
        <fullName evidence="4">Cell shape protein MreC</fullName>
    </alternativeName>
</protein>
<evidence type="ECO:0000256" key="2">
    <source>
        <dbReference type="ARBA" id="ARBA00013855"/>
    </source>
</evidence>
<dbReference type="EMBL" id="CP002305">
    <property type="protein sequence ID" value="ADQ18481.1"/>
    <property type="molecule type" value="Genomic_DNA"/>
</dbReference>
<dbReference type="Gene3D" id="2.40.10.350">
    <property type="entry name" value="Rod shape-determining protein MreC, domain 2"/>
    <property type="match status" value="1"/>
</dbReference>
<dbReference type="InterPro" id="IPR055342">
    <property type="entry name" value="MreC_beta-barrel_core"/>
</dbReference>
<sequence>MSQLFGILYKSRHFFLFLALQIVCFYLMSKNNVYWDVSFFNTTNTVVARSLEVSQKANEFVSLGKVNDQLAAENMALRKQLTDIQEANFPIPGYKQDSAKAYRFEYTVAKVVGSTHNLTDNFITIDKGTDDGVKAGMGVISPNGVVGQVAYANKHYSRVYSVLHSRQMVSAEVLNKKLREENNVALGIAKWGGVNPRYIQLTNVDRFKPVAKGDSVVTSLQNPIFPPHIMIGKISDVSNTTSEAFHTINVRLSTDFSGLVYVYVVKNKLIESQQEAENNSSIK</sequence>
<dbReference type="STRING" id="649349.Lbys_2819"/>
<gene>
    <name evidence="6" type="ordered locus">Lbys_2819</name>
</gene>
<dbReference type="PANTHER" id="PTHR34138:SF1">
    <property type="entry name" value="CELL SHAPE-DETERMINING PROTEIN MREC"/>
    <property type="match status" value="1"/>
</dbReference>
<reference key="1">
    <citation type="submission" date="2010-11" db="EMBL/GenBank/DDBJ databases">
        <title>The complete genome of Leadbetterella byssophila DSM 17132.</title>
        <authorList>
            <consortium name="US DOE Joint Genome Institute (JGI-PGF)"/>
            <person name="Lucas S."/>
            <person name="Copeland A."/>
            <person name="Lapidus A."/>
            <person name="Glavina del Rio T."/>
            <person name="Dalin E."/>
            <person name="Tice H."/>
            <person name="Bruce D."/>
            <person name="Goodwin L."/>
            <person name="Pitluck S."/>
            <person name="Kyrpides N."/>
            <person name="Mavromatis K."/>
            <person name="Ivanova N."/>
            <person name="Teshima H."/>
            <person name="Brettin T."/>
            <person name="Detter J.C."/>
            <person name="Han C."/>
            <person name="Tapia R."/>
            <person name="Land M."/>
            <person name="Hauser L."/>
            <person name="Markowitz V."/>
            <person name="Cheng J.-F."/>
            <person name="Hugenholtz P."/>
            <person name="Woyke T."/>
            <person name="Wu D."/>
            <person name="Tindall B."/>
            <person name="Pomrenke H.G."/>
            <person name="Brambilla E."/>
            <person name="Klenk H.-P."/>
            <person name="Eisen J.A."/>
        </authorList>
    </citation>
    <scope>NUCLEOTIDE SEQUENCE [LARGE SCALE GENOMIC DNA]</scope>
    <source>
        <strain>DSM 17132</strain>
    </source>
</reference>
<dbReference type="GO" id="GO:0008360">
    <property type="term" value="P:regulation of cell shape"/>
    <property type="evidence" value="ECO:0007669"/>
    <property type="project" value="UniProtKB-KW"/>
</dbReference>
<dbReference type="Proteomes" id="UP000007435">
    <property type="component" value="Chromosome"/>
</dbReference>
<evidence type="ECO:0000256" key="3">
    <source>
        <dbReference type="ARBA" id="ARBA00022960"/>
    </source>
</evidence>
<name>E4RRE8_LEAB4</name>
<dbReference type="RefSeq" id="WP_013409513.1">
    <property type="nucleotide sequence ID" value="NC_014655.1"/>
</dbReference>
<dbReference type="eggNOG" id="COG1792">
    <property type="taxonomic scope" value="Bacteria"/>
</dbReference>
<accession>E4RRE8</accession>
<dbReference type="KEGG" id="lby:Lbys_2819"/>
<dbReference type="InterPro" id="IPR042177">
    <property type="entry name" value="Cell/Rod_1"/>
</dbReference>
<dbReference type="OrthoDB" id="9811827at2"/>
<dbReference type="AlphaFoldDB" id="E4RRE8"/>
<reference evidence="6 7" key="2">
    <citation type="journal article" date="2011" name="Stand. Genomic Sci.">
        <title>Complete genome sequence of Leadbetterella byssophila type strain (4M15).</title>
        <authorList>
            <person name="Abt B."/>
            <person name="Teshima H."/>
            <person name="Lucas S."/>
            <person name="Lapidus A."/>
            <person name="Del Rio T.G."/>
            <person name="Nolan M."/>
            <person name="Tice H."/>
            <person name="Cheng J.F."/>
            <person name="Pitluck S."/>
            <person name="Liolios K."/>
            <person name="Pagani I."/>
            <person name="Ivanova N."/>
            <person name="Mavromatis K."/>
            <person name="Pati A."/>
            <person name="Tapia R."/>
            <person name="Han C."/>
            <person name="Goodwin L."/>
            <person name="Chen A."/>
            <person name="Palaniappan K."/>
            <person name="Land M."/>
            <person name="Hauser L."/>
            <person name="Chang Y.J."/>
            <person name="Jeffries C.D."/>
            <person name="Rohde M."/>
            <person name="Goker M."/>
            <person name="Tindall B.J."/>
            <person name="Detter J.C."/>
            <person name="Woyke T."/>
            <person name="Bristow J."/>
            <person name="Eisen J.A."/>
            <person name="Markowitz V."/>
            <person name="Hugenholtz P."/>
            <person name="Klenk H.P."/>
            <person name="Kyrpides N.C."/>
        </authorList>
    </citation>
    <scope>NUCLEOTIDE SEQUENCE [LARGE SCALE GENOMIC DNA]</scope>
    <source>
        <strain evidence="7">DSM 17132 / JCM 16389 / KACC 11308 / NBRC 106382 / 4M15</strain>
    </source>
</reference>
<evidence type="ECO:0000313" key="7">
    <source>
        <dbReference type="Proteomes" id="UP000007435"/>
    </source>
</evidence>
<dbReference type="InterPro" id="IPR007221">
    <property type="entry name" value="MreC"/>
</dbReference>